<dbReference type="PANTHER" id="PTHR10151">
    <property type="entry name" value="ECTONUCLEOTIDE PYROPHOSPHATASE/PHOSPHODIESTERASE"/>
    <property type="match status" value="1"/>
</dbReference>
<dbReference type="AlphaFoldDB" id="A0A853JFQ3"/>
<dbReference type="Gene3D" id="3.40.720.10">
    <property type="entry name" value="Alkaline Phosphatase, subunit A"/>
    <property type="match status" value="1"/>
</dbReference>
<dbReference type="Gene3D" id="3.30.1360.180">
    <property type="match status" value="1"/>
</dbReference>
<comment type="caution">
    <text evidence="2">The sequence shown here is derived from an EMBL/GenBank/DDBJ whole genome shotgun (WGS) entry which is preliminary data.</text>
</comment>
<reference evidence="2 3" key="1">
    <citation type="submission" date="2020-07" db="EMBL/GenBank/DDBJ databases">
        <title>Luteimonas sp. SJ-92.</title>
        <authorList>
            <person name="Huang X.-X."/>
            <person name="Xu L."/>
            <person name="Sun J.-Q."/>
        </authorList>
    </citation>
    <scope>NUCLEOTIDE SEQUENCE [LARGE SCALE GENOMIC DNA]</scope>
    <source>
        <strain evidence="2 3">SJ-92</strain>
    </source>
</reference>
<gene>
    <name evidence="2" type="ORF">H0E84_14485</name>
</gene>
<keyword evidence="3" id="KW-1185">Reference proteome</keyword>
<dbReference type="InterPro" id="IPR002591">
    <property type="entry name" value="Phosphodiest/P_Trfase"/>
</dbReference>
<proteinExistence type="predicted"/>
<dbReference type="Pfam" id="PF01663">
    <property type="entry name" value="Phosphodiest"/>
    <property type="match status" value="1"/>
</dbReference>
<name>A0A853JFQ3_9GAMM</name>
<dbReference type="PANTHER" id="PTHR10151:SF120">
    <property type="entry name" value="BIS(5'-ADENOSYL)-TRIPHOSPHATASE"/>
    <property type="match status" value="1"/>
</dbReference>
<sequence>MPNPLPFFCACLLLLAGCASAPPAGIAPSAPTLLLVSLDGVHPDMLGRGDTPHLDRLSREGVRAAWMTPSYPSLTFPNHYTMVTGLRPDRHGLIHNTMHAPELGWFRLSDRDAVGNGEWWEGEPLWVTAENAGLPTATLFWPGSEAPVRGVRPTRWSAFDETLEMRARVRRVLGWLAEPDASRPRLATLYFEHPDGAGHAHGPHSPELRKAMREVDTAIGQLLEGIARRGLQERVNIVVVSDHGMAEVADGQVVAVEDLVDGADAQAVSFGQVLGFRPQPGRTAQAEAALLGAHGRYDCWRKAAMPERWHYGSHPRIPPIVCQMHEGWDAIPSEYIARRPAGTRGSHGFDPALPSMRAIFIARGPAFRESMELPPFDNVDVYPLLARLLGLEPLPGDGDPRTLAPALRDPDVVP</sequence>
<feature type="signal peptide" evidence="1">
    <location>
        <begin position="1"/>
        <end position="21"/>
    </location>
</feature>
<protein>
    <submittedName>
        <fullName evidence="2">Alkaline phosphatase family protein</fullName>
    </submittedName>
</protein>
<dbReference type="GO" id="GO:0016787">
    <property type="term" value="F:hydrolase activity"/>
    <property type="evidence" value="ECO:0007669"/>
    <property type="project" value="UniProtKB-ARBA"/>
</dbReference>
<dbReference type="InterPro" id="IPR017850">
    <property type="entry name" value="Alkaline_phosphatase_core_sf"/>
</dbReference>
<accession>A0A853JFQ3</accession>
<feature type="chain" id="PRO_5032780414" evidence="1">
    <location>
        <begin position="22"/>
        <end position="414"/>
    </location>
</feature>
<evidence type="ECO:0000256" key="1">
    <source>
        <dbReference type="SAM" id="SignalP"/>
    </source>
</evidence>
<dbReference type="Proteomes" id="UP000578091">
    <property type="component" value="Unassembled WGS sequence"/>
</dbReference>
<keyword evidence="1" id="KW-0732">Signal</keyword>
<dbReference type="CDD" id="cd16018">
    <property type="entry name" value="Enpp"/>
    <property type="match status" value="1"/>
</dbReference>
<dbReference type="SUPFAM" id="SSF53649">
    <property type="entry name" value="Alkaline phosphatase-like"/>
    <property type="match status" value="1"/>
</dbReference>
<organism evidence="2 3">
    <name type="scientific">Luteimonas salinisoli</name>
    <dbReference type="NCBI Taxonomy" id="2752307"/>
    <lineage>
        <taxon>Bacteria</taxon>
        <taxon>Pseudomonadati</taxon>
        <taxon>Pseudomonadota</taxon>
        <taxon>Gammaproteobacteria</taxon>
        <taxon>Lysobacterales</taxon>
        <taxon>Lysobacteraceae</taxon>
        <taxon>Luteimonas</taxon>
    </lineage>
</organism>
<dbReference type="EMBL" id="JACCKA010000082">
    <property type="protein sequence ID" value="NZA27584.1"/>
    <property type="molecule type" value="Genomic_DNA"/>
</dbReference>
<dbReference type="RefSeq" id="WP_180679360.1">
    <property type="nucleotide sequence ID" value="NZ_JACCKA010000082.1"/>
</dbReference>
<evidence type="ECO:0000313" key="3">
    <source>
        <dbReference type="Proteomes" id="UP000578091"/>
    </source>
</evidence>
<evidence type="ECO:0000313" key="2">
    <source>
        <dbReference type="EMBL" id="NZA27584.1"/>
    </source>
</evidence>